<name>A0A0A8YCD0_ARUDO</name>
<sequence length="13" mass="1586">MRPISIKRNAIRM</sequence>
<reference evidence="1" key="1">
    <citation type="submission" date="2014-09" db="EMBL/GenBank/DDBJ databases">
        <authorList>
            <person name="Magalhaes I.L.F."/>
            <person name="Oliveira U."/>
            <person name="Santos F.R."/>
            <person name="Vidigal T.H.D.A."/>
            <person name="Brescovit A.D."/>
            <person name="Santos A.J."/>
        </authorList>
    </citation>
    <scope>NUCLEOTIDE SEQUENCE</scope>
    <source>
        <tissue evidence="1">Shoot tissue taken approximately 20 cm above the soil surface</tissue>
    </source>
</reference>
<dbReference type="EMBL" id="GBRH01274279">
    <property type="protein sequence ID" value="JAD23616.1"/>
    <property type="molecule type" value="Transcribed_RNA"/>
</dbReference>
<reference evidence="1" key="2">
    <citation type="journal article" date="2015" name="Data Brief">
        <title>Shoot transcriptome of the giant reed, Arundo donax.</title>
        <authorList>
            <person name="Barrero R.A."/>
            <person name="Guerrero F.D."/>
            <person name="Moolhuijzen P."/>
            <person name="Goolsby J.A."/>
            <person name="Tidwell J."/>
            <person name="Bellgard S.E."/>
            <person name="Bellgard M.I."/>
        </authorList>
    </citation>
    <scope>NUCLEOTIDE SEQUENCE</scope>
    <source>
        <tissue evidence="1">Shoot tissue taken approximately 20 cm above the soil surface</tissue>
    </source>
</reference>
<organism evidence="1">
    <name type="scientific">Arundo donax</name>
    <name type="common">Giant reed</name>
    <name type="synonym">Donax arundinaceus</name>
    <dbReference type="NCBI Taxonomy" id="35708"/>
    <lineage>
        <taxon>Eukaryota</taxon>
        <taxon>Viridiplantae</taxon>
        <taxon>Streptophyta</taxon>
        <taxon>Embryophyta</taxon>
        <taxon>Tracheophyta</taxon>
        <taxon>Spermatophyta</taxon>
        <taxon>Magnoliopsida</taxon>
        <taxon>Liliopsida</taxon>
        <taxon>Poales</taxon>
        <taxon>Poaceae</taxon>
        <taxon>PACMAD clade</taxon>
        <taxon>Arundinoideae</taxon>
        <taxon>Arundineae</taxon>
        <taxon>Arundo</taxon>
    </lineage>
</organism>
<accession>A0A0A8YCD0</accession>
<evidence type="ECO:0000313" key="1">
    <source>
        <dbReference type="EMBL" id="JAD23616.1"/>
    </source>
</evidence>
<protein>
    <submittedName>
        <fullName evidence="1">Uncharacterized protein</fullName>
    </submittedName>
</protein>
<proteinExistence type="predicted"/>